<name>A0A6J5UQI9_PRUAR</name>
<evidence type="ECO:0000313" key="2">
    <source>
        <dbReference type="Proteomes" id="UP000507222"/>
    </source>
</evidence>
<sequence>MTAVNVSFLITFLNASYVRERVNLYNAEAATVHTKPVEGYSGCVCRVGVALKHKETEEMVSRTRALKM</sequence>
<dbReference type="EMBL" id="CAEKDK010000004">
    <property type="protein sequence ID" value="CAB4277494.1"/>
    <property type="molecule type" value="Genomic_DNA"/>
</dbReference>
<organism evidence="1 2">
    <name type="scientific">Prunus armeniaca</name>
    <name type="common">Apricot</name>
    <name type="synonym">Armeniaca vulgaris</name>
    <dbReference type="NCBI Taxonomy" id="36596"/>
    <lineage>
        <taxon>Eukaryota</taxon>
        <taxon>Viridiplantae</taxon>
        <taxon>Streptophyta</taxon>
        <taxon>Embryophyta</taxon>
        <taxon>Tracheophyta</taxon>
        <taxon>Spermatophyta</taxon>
        <taxon>Magnoliopsida</taxon>
        <taxon>eudicotyledons</taxon>
        <taxon>Gunneridae</taxon>
        <taxon>Pentapetalae</taxon>
        <taxon>rosids</taxon>
        <taxon>fabids</taxon>
        <taxon>Rosales</taxon>
        <taxon>Rosaceae</taxon>
        <taxon>Amygdaloideae</taxon>
        <taxon>Amygdaleae</taxon>
        <taxon>Prunus</taxon>
    </lineage>
</organism>
<reference evidence="1 2" key="1">
    <citation type="submission" date="2020-05" db="EMBL/GenBank/DDBJ databases">
        <authorList>
            <person name="Campoy J."/>
            <person name="Schneeberger K."/>
            <person name="Spophaly S."/>
        </authorList>
    </citation>
    <scope>NUCLEOTIDE SEQUENCE [LARGE SCALE GENOMIC DNA]</scope>
    <source>
        <strain evidence="1">PruArmRojPasFocal</strain>
    </source>
</reference>
<dbReference type="AlphaFoldDB" id="A0A6J5UQI9"/>
<protein>
    <submittedName>
        <fullName evidence="1">Uncharacterized protein</fullName>
    </submittedName>
</protein>
<accession>A0A6J5UQI9</accession>
<dbReference type="Proteomes" id="UP000507222">
    <property type="component" value="Unassembled WGS sequence"/>
</dbReference>
<evidence type="ECO:0000313" key="1">
    <source>
        <dbReference type="EMBL" id="CAB4277494.1"/>
    </source>
</evidence>
<gene>
    <name evidence="1" type="ORF">CURHAP_LOCUS27257</name>
</gene>
<proteinExistence type="predicted"/>